<dbReference type="EMBL" id="JACIFZ010000006">
    <property type="protein sequence ID" value="MBB4223932.1"/>
    <property type="molecule type" value="Genomic_DNA"/>
</dbReference>
<evidence type="ECO:0000313" key="1">
    <source>
        <dbReference type="EMBL" id="MBB4223932.1"/>
    </source>
</evidence>
<proteinExistence type="predicted"/>
<sequence>MYGISLADRKWAVILRRNKQRFSKSFSHITYGDATAALAAAQAWRNEIVRLHPTALKREKSERLISTNKSGIPGVRCRLGPDGKPQLWMVQTRIGSQMLLKSFSVGRYGEKAKELAIAERQKHLDLIEGRTSRHPADQVKPDALPVPPERWSTKAVTKAEVIRRNNRTGTSGVYCRTANDGRPRAWVARTRCKDETMHKEFLIQEHGEETARQLAVAERKKQLAKCLPSIEAQIRSSFDP</sequence>
<name>A0A840FSW6_9BURK</name>
<comment type="caution">
    <text evidence="1">The sequence shown here is derived from an EMBL/GenBank/DDBJ whole genome shotgun (WGS) entry which is preliminary data.</text>
</comment>
<reference evidence="1 2" key="1">
    <citation type="submission" date="2020-08" db="EMBL/GenBank/DDBJ databases">
        <title>Genomic Encyclopedia of Type Strains, Phase IV (KMG-V): Genome sequencing to study the core and pangenomes of soil and plant-associated prokaryotes.</title>
        <authorList>
            <person name="Whitman W."/>
        </authorList>
    </citation>
    <scope>NUCLEOTIDE SEQUENCE [LARGE SCALE GENOMIC DNA]</scope>
    <source>
        <strain evidence="1 2">34/80</strain>
    </source>
</reference>
<organism evidence="1 2">
    <name type="scientific">Variovorax guangxiensis</name>
    <dbReference type="NCBI Taxonomy" id="1775474"/>
    <lineage>
        <taxon>Bacteria</taxon>
        <taxon>Pseudomonadati</taxon>
        <taxon>Pseudomonadota</taxon>
        <taxon>Betaproteobacteria</taxon>
        <taxon>Burkholderiales</taxon>
        <taxon>Comamonadaceae</taxon>
        <taxon>Variovorax</taxon>
    </lineage>
</organism>
<dbReference type="Gene3D" id="1.20.5.2050">
    <property type="match status" value="2"/>
</dbReference>
<evidence type="ECO:0000313" key="2">
    <source>
        <dbReference type="Proteomes" id="UP000524450"/>
    </source>
</evidence>
<dbReference type="Proteomes" id="UP000524450">
    <property type="component" value="Unassembled WGS sequence"/>
</dbReference>
<protein>
    <recommendedName>
        <fullName evidence="3">AP2 domain-containing protein</fullName>
    </recommendedName>
</protein>
<dbReference type="RefSeq" id="WP_184641017.1">
    <property type="nucleotide sequence ID" value="NZ_JACIFZ010000006.1"/>
</dbReference>
<evidence type="ECO:0008006" key="3">
    <source>
        <dbReference type="Google" id="ProtNLM"/>
    </source>
</evidence>
<dbReference type="AlphaFoldDB" id="A0A840FSW6"/>
<accession>A0A840FSW6</accession>
<gene>
    <name evidence="1" type="ORF">GGD71_004723</name>
</gene>